<keyword evidence="4" id="KW-1185">Reference proteome</keyword>
<dbReference type="GO" id="GO:0005737">
    <property type="term" value="C:cytoplasm"/>
    <property type="evidence" value="ECO:0007669"/>
    <property type="project" value="TreeGrafter"/>
</dbReference>
<reference evidence="3" key="1">
    <citation type="submission" date="2021-01" db="EMBL/GenBank/DDBJ databases">
        <authorList>
            <consortium name="Genoscope - CEA"/>
            <person name="William W."/>
        </authorList>
    </citation>
    <scope>NUCLEOTIDE SEQUENCE</scope>
</reference>
<sequence>MGNNQNNNNNTANHQSVQHLTNDPNYQQVLRDLYQNNPQQIIQDFPQYLQNQDQHPARFKHNVEVKKVVPKQNNTYIKKDSFKLVYIEYIQYQTQIDASTYQIEFVFECSEPMTLKIHLLAVETINNEFITQKINAFQQKTYNFEPVSGYKFDQFQFDIRQIKLEDLEYTNQEKRQYPLIIEMETQEKQLFQYCFFKLNQNEIQLQTFEIKMQKNGKAFSVRDVYGGQKDQDKDCVICLSNKVNTLILPCKHMSLCQTCCQGLKERSSKCPICRNRISSFRIIMRGQ</sequence>
<dbReference type="PROSITE" id="PS50089">
    <property type="entry name" value="ZF_RING_2"/>
    <property type="match status" value="1"/>
</dbReference>
<dbReference type="PANTHER" id="PTHR22996:SF0">
    <property type="entry name" value="RE60872P-RELATED"/>
    <property type="match status" value="1"/>
</dbReference>
<dbReference type="InterPro" id="IPR045194">
    <property type="entry name" value="MGRN1/RNF157-like"/>
</dbReference>
<protein>
    <recommendedName>
        <fullName evidence="2">RING-type domain-containing protein</fullName>
    </recommendedName>
</protein>
<keyword evidence="1" id="KW-0863">Zinc-finger</keyword>
<dbReference type="PANTHER" id="PTHR22996">
    <property type="entry name" value="MAHOGUNIN"/>
    <property type="match status" value="1"/>
</dbReference>
<evidence type="ECO:0000256" key="1">
    <source>
        <dbReference type="PROSITE-ProRule" id="PRU00175"/>
    </source>
</evidence>
<keyword evidence="1" id="KW-0862">Zinc</keyword>
<dbReference type="InterPro" id="IPR001841">
    <property type="entry name" value="Znf_RING"/>
</dbReference>
<dbReference type="OMA" id="IEMETQE"/>
<evidence type="ECO:0000313" key="4">
    <source>
        <dbReference type="Proteomes" id="UP000688137"/>
    </source>
</evidence>
<feature type="domain" description="RING-type" evidence="2">
    <location>
        <begin position="235"/>
        <end position="274"/>
    </location>
</feature>
<dbReference type="EMBL" id="CAJJDM010000144">
    <property type="protein sequence ID" value="CAD8109414.1"/>
    <property type="molecule type" value="Genomic_DNA"/>
</dbReference>
<organism evidence="3 4">
    <name type="scientific">Paramecium primaurelia</name>
    <dbReference type="NCBI Taxonomy" id="5886"/>
    <lineage>
        <taxon>Eukaryota</taxon>
        <taxon>Sar</taxon>
        <taxon>Alveolata</taxon>
        <taxon>Ciliophora</taxon>
        <taxon>Intramacronucleata</taxon>
        <taxon>Oligohymenophorea</taxon>
        <taxon>Peniculida</taxon>
        <taxon>Parameciidae</taxon>
        <taxon>Paramecium</taxon>
    </lineage>
</organism>
<proteinExistence type="predicted"/>
<accession>A0A8S1Q1F9</accession>
<dbReference type="Pfam" id="PF13920">
    <property type="entry name" value="zf-C3HC4_3"/>
    <property type="match status" value="1"/>
</dbReference>
<evidence type="ECO:0000313" key="3">
    <source>
        <dbReference type="EMBL" id="CAD8109414.1"/>
    </source>
</evidence>
<dbReference type="SMART" id="SM00184">
    <property type="entry name" value="RING"/>
    <property type="match status" value="1"/>
</dbReference>
<dbReference type="GO" id="GO:0061630">
    <property type="term" value="F:ubiquitin protein ligase activity"/>
    <property type="evidence" value="ECO:0007669"/>
    <property type="project" value="UniProtKB-EC"/>
</dbReference>
<name>A0A8S1Q1F9_PARPR</name>
<dbReference type="AlphaFoldDB" id="A0A8S1Q1F9"/>
<gene>
    <name evidence="3" type="ORF">PPRIM_AZ9-3.1.T1400131</name>
</gene>
<evidence type="ECO:0000259" key="2">
    <source>
        <dbReference type="PROSITE" id="PS50089"/>
    </source>
</evidence>
<keyword evidence="1" id="KW-0479">Metal-binding</keyword>
<dbReference type="GO" id="GO:0008270">
    <property type="term" value="F:zinc ion binding"/>
    <property type="evidence" value="ECO:0007669"/>
    <property type="project" value="UniProtKB-KW"/>
</dbReference>
<dbReference type="Proteomes" id="UP000688137">
    <property type="component" value="Unassembled WGS sequence"/>
</dbReference>
<dbReference type="GO" id="GO:0016567">
    <property type="term" value="P:protein ubiquitination"/>
    <property type="evidence" value="ECO:0007669"/>
    <property type="project" value="TreeGrafter"/>
</dbReference>
<comment type="caution">
    <text evidence="3">The sequence shown here is derived from an EMBL/GenBank/DDBJ whole genome shotgun (WGS) entry which is preliminary data.</text>
</comment>